<comment type="caution">
    <text evidence="1">The sequence shown here is derived from an EMBL/GenBank/DDBJ whole genome shotgun (WGS) entry which is preliminary data.</text>
</comment>
<protein>
    <submittedName>
        <fullName evidence="1">Uncharacterized protein</fullName>
    </submittedName>
</protein>
<accession>A0A1Y1QY37</accession>
<sequence>MTALLDMSLMPAPPLIEPLDVEAILLDMKQTFNGLQPSLLDASQRPVVLDAELVETASGERYWKVPADAAIGLHYLDYEAEPVVKLLEAAAFRELLLRQRINKAAKVLMIAYSSGADLDNMAADFGVVRLAGESDERLRYRRQLALESFTTAGSRGSYEFHALTADVRVQDVFVDRPTFQRVTWAALGLEPPRPNLMVLECTYDARLPAPIPGDVAVTTLPSLGADAAVVQAAVSAALDREEVIPLTDNPQMLTHAEVTYDVVATLWCYPGPSTAPIVDAATLELQAYVADHYRLGHDIAISGLHQAAHRPGVQRVELNLTDDITVLPYQAARCLSVTVLLGGRDV</sequence>
<dbReference type="PIRSF" id="PIRSF020481">
    <property type="entry name" value="BAP"/>
    <property type="match status" value="1"/>
</dbReference>
<evidence type="ECO:0000313" key="1">
    <source>
        <dbReference type="EMBL" id="OQX16153.1"/>
    </source>
</evidence>
<dbReference type="InterPro" id="IPR052726">
    <property type="entry name" value="Phage_Baseplate_Hub"/>
</dbReference>
<name>A0A1Y1QY37_9GAMM</name>
<gene>
    <name evidence="1" type="ORF">BWK73_04635</name>
</gene>
<dbReference type="AlphaFoldDB" id="A0A1Y1QY37"/>
<evidence type="ECO:0000313" key="2">
    <source>
        <dbReference type="Proteomes" id="UP000192491"/>
    </source>
</evidence>
<dbReference type="PANTHER" id="PTHR35862:SF1">
    <property type="entry name" value="FELS-2 PROPHAGE PROTEIN"/>
    <property type="match status" value="1"/>
</dbReference>
<dbReference type="PANTHER" id="PTHR35862">
    <property type="entry name" value="FELS-2 PROPHAGE PROTEIN"/>
    <property type="match status" value="1"/>
</dbReference>
<organism evidence="1 2">
    <name type="scientific">Thiothrix lacustris</name>
    <dbReference type="NCBI Taxonomy" id="525917"/>
    <lineage>
        <taxon>Bacteria</taxon>
        <taxon>Pseudomonadati</taxon>
        <taxon>Pseudomonadota</taxon>
        <taxon>Gammaproteobacteria</taxon>
        <taxon>Thiotrichales</taxon>
        <taxon>Thiotrichaceae</taxon>
        <taxon>Thiothrix</taxon>
    </lineage>
</organism>
<proteinExistence type="predicted"/>
<reference evidence="1 2" key="1">
    <citation type="submission" date="2017-01" db="EMBL/GenBank/DDBJ databases">
        <title>Novel large sulfur bacteria in the metagenomes of groundwater-fed chemosynthetic microbial mats in the Lake Huron basin.</title>
        <authorList>
            <person name="Sharrar A.M."/>
            <person name="Flood B.E."/>
            <person name="Bailey J.V."/>
            <person name="Jones D.S."/>
            <person name="Biddanda B."/>
            <person name="Ruberg S.A."/>
            <person name="Marcus D.N."/>
            <person name="Dick G.J."/>
        </authorList>
    </citation>
    <scope>NUCLEOTIDE SEQUENCE [LARGE SCALE GENOMIC DNA]</scope>
    <source>
        <strain evidence="1">A8</strain>
    </source>
</reference>
<dbReference type="InterPro" id="IPR014507">
    <property type="entry name" value="Baseplate_assembly_J_pred"/>
</dbReference>
<dbReference type="EMBL" id="MTEJ01000007">
    <property type="protein sequence ID" value="OQX16153.1"/>
    <property type="molecule type" value="Genomic_DNA"/>
</dbReference>
<dbReference type="Proteomes" id="UP000192491">
    <property type="component" value="Unassembled WGS sequence"/>
</dbReference>